<evidence type="ECO:0000313" key="3">
    <source>
        <dbReference type="EMBL" id="KAG1767735.1"/>
    </source>
</evidence>
<feature type="signal peptide" evidence="2">
    <location>
        <begin position="1"/>
        <end position="20"/>
    </location>
</feature>
<dbReference type="OrthoDB" id="3030369at2759"/>
<keyword evidence="4" id="KW-1185">Reference proteome</keyword>
<proteinExistence type="predicted"/>
<dbReference type="AlphaFoldDB" id="A0A9P6ZJJ0"/>
<evidence type="ECO:0000256" key="2">
    <source>
        <dbReference type="SAM" id="SignalP"/>
    </source>
</evidence>
<name>A0A9P6ZJJ0_9AGAM</name>
<feature type="region of interest" description="Disordered" evidence="1">
    <location>
        <begin position="171"/>
        <end position="193"/>
    </location>
</feature>
<evidence type="ECO:0000313" key="4">
    <source>
        <dbReference type="Proteomes" id="UP000714275"/>
    </source>
</evidence>
<organism evidence="3 4">
    <name type="scientific">Suillus placidus</name>
    <dbReference type="NCBI Taxonomy" id="48579"/>
    <lineage>
        <taxon>Eukaryota</taxon>
        <taxon>Fungi</taxon>
        <taxon>Dikarya</taxon>
        <taxon>Basidiomycota</taxon>
        <taxon>Agaricomycotina</taxon>
        <taxon>Agaricomycetes</taxon>
        <taxon>Agaricomycetidae</taxon>
        <taxon>Boletales</taxon>
        <taxon>Suillineae</taxon>
        <taxon>Suillaceae</taxon>
        <taxon>Suillus</taxon>
    </lineage>
</organism>
<gene>
    <name evidence="3" type="ORF">EV702DRAFT_747849</name>
</gene>
<protein>
    <submittedName>
        <fullName evidence="3">Uncharacterized protein</fullName>
    </submittedName>
</protein>
<feature type="chain" id="PRO_5040425150" evidence="2">
    <location>
        <begin position="21"/>
        <end position="222"/>
    </location>
</feature>
<sequence>MRPSTICIVVLSAAAIPVSSRPSASYLSQSFRVLSSPSYKRQSSVPSQCTPTCDPVQSELNSGCPITACCTQSFETSYYNCLLCVGTAYNATDYTQAQADVDQLYVSCYGYGYSLQELTFPGQNPSRTLSTSSHAGTSTVVSTSPASVSSFTSVSAPTQATSISKTVTVLPSSASPASSGTANGTTTSSTSKPTISSAALGLSSGGSRMWSLVAAAIGLIVL</sequence>
<comment type="caution">
    <text evidence="3">The sequence shown here is derived from an EMBL/GenBank/DDBJ whole genome shotgun (WGS) entry which is preliminary data.</text>
</comment>
<accession>A0A9P6ZJJ0</accession>
<evidence type="ECO:0000256" key="1">
    <source>
        <dbReference type="SAM" id="MobiDB-lite"/>
    </source>
</evidence>
<keyword evidence="2" id="KW-0732">Signal</keyword>
<dbReference type="Proteomes" id="UP000714275">
    <property type="component" value="Unassembled WGS sequence"/>
</dbReference>
<reference evidence="3" key="1">
    <citation type="journal article" date="2020" name="New Phytol.">
        <title>Comparative genomics reveals dynamic genome evolution in host specialist ectomycorrhizal fungi.</title>
        <authorList>
            <person name="Lofgren L.A."/>
            <person name="Nguyen N.H."/>
            <person name="Vilgalys R."/>
            <person name="Ruytinx J."/>
            <person name="Liao H.L."/>
            <person name="Branco S."/>
            <person name="Kuo A."/>
            <person name="LaButti K."/>
            <person name="Lipzen A."/>
            <person name="Andreopoulos W."/>
            <person name="Pangilinan J."/>
            <person name="Riley R."/>
            <person name="Hundley H."/>
            <person name="Na H."/>
            <person name="Barry K."/>
            <person name="Grigoriev I.V."/>
            <person name="Stajich J.E."/>
            <person name="Kennedy P.G."/>
        </authorList>
    </citation>
    <scope>NUCLEOTIDE SEQUENCE</scope>
    <source>
        <strain evidence="3">DOB743</strain>
    </source>
</reference>
<dbReference type="EMBL" id="JABBWD010000084">
    <property type="protein sequence ID" value="KAG1767735.1"/>
    <property type="molecule type" value="Genomic_DNA"/>
</dbReference>